<sequence length="111" mass="13099">MRCCLNWCRGDKALYDGPPEGDTVSRRGPGQEIPARHQGASGRRERRYERGRRSENSECRQTKSVDKLPEPPPSCFLKRKLWRRQRRQMSCYRTGWRRTRRTSIQVSTSMA</sequence>
<name>A0A8J5J237_9STRA</name>
<reference evidence="2" key="1">
    <citation type="submission" date="2021-01" db="EMBL/GenBank/DDBJ databases">
        <title>Phytophthora aleatoria, a newly-described species from Pinus radiata is distinct from Phytophthora cactorum isolates based on comparative genomics.</title>
        <authorList>
            <person name="Mcdougal R."/>
            <person name="Panda P."/>
            <person name="Williams N."/>
            <person name="Studholme D.J."/>
        </authorList>
    </citation>
    <scope>NUCLEOTIDE SEQUENCE</scope>
    <source>
        <strain evidence="2">NZFS 4037</strain>
    </source>
</reference>
<gene>
    <name evidence="2" type="ORF">JG688_00004264</name>
</gene>
<feature type="region of interest" description="Disordered" evidence="1">
    <location>
        <begin position="16"/>
        <end position="72"/>
    </location>
</feature>
<organism evidence="2 3">
    <name type="scientific">Phytophthora aleatoria</name>
    <dbReference type="NCBI Taxonomy" id="2496075"/>
    <lineage>
        <taxon>Eukaryota</taxon>
        <taxon>Sar</taxon>
        <taxon>Stramenopiles</taxon>
        <taxon>Oomycota</taxon>
        <taxon>Peronosporomycetes</taxon>
        <taxon>Peronosporales</taxon>
        <taxon>Peronosporaceae</taxon>
        <taxon>Phytophthora</taxon>
    </lineage>
</organism>
<feature type="compositionally biased region" description="Basic and acidic residues" evidence="1">
    <location>
        <begin position="42"/>
        <end position="69"/>
    </location>
</feature>
<proteinExistence type="predicted"/>
<evidence type="ECO:0000313" key="3">
    <source>
        <dbReference type="Proteomes" id="UP000709295"/>
    </source>
</evidence>
<protein>
    <submittedName>
        <fullName evidence="2">Uncharacterized protein</fullName>
    </submittedName>
</protein>
<dbReference type="AlphaFoldDB" id="A0A8J5J237"/>
<keyword evidence="3" id="KW-1185">Reference proteome</keyword>
<dbReference type="Proteomes" id="UP000709295">
    <property type="component" value="Unassembled WGS sequence"/>
</dbReference>
<comment type="caution">
    <text evidence="2">The sequence shown here is derived from an EMBL/GenBank/DDBJ whole genome shotgun (WGS) entry which is preliminary data.</text>
</comment>
<accession>A0A8J5J237</accession>
<evidence type="ECO:0000313" key="2">
    <source>
        <dbReference type="EMBL" id="KAG6971890.1"/>
    </source>
</evidence>
<dbReference type="EMBL" id="JAENGY010000148">
    <property type="protein sequence ID" value="KAG6971890.1"/>
    <property type="molecule type" value="Genomic_DNA"/>
</dbReference>
<evidence type="ECO:0000256" key="1">
    <source>
        <dbReference type="SAM" id="MobiDB-lite"/>
    </source>
</evidence>